<keyword evidence="3" id="KW-0560">Oxidoreductase</keyword>
<sequence length="456" mass="49743">MTPIRTVHLGAHFPGVNNATIWTDPQAGSQIDIESFRHFARTAEAGRFDFLFLAEGLRVREHNGRIHDLDVVGRPDSLTVLAALAAVTDRLGLVATLNSTFNEPVELARQLATLDALSGGRAGWNLVTSSDAFTGENFRRGGFLDKADRYTRADEFLAVCREFWGGWDGPLPRRIEHQGPFFTVRGRPTVPPGMQGRPVVLQAGDSSEGRELAASSADGIFAMHGTLRAGQEFYADVKGRLAKYGRNEDDLKILPGIGFALGDTEDEAQERYRYQRWAQISPPTALQYIEAVWGRDLSDFDPDGPLPPADLVVQDAPELALGRAGTHRDNRGTAEQWIERSEATGWSIRELVVELTTRHALVGTPATVAEQIHTFVQERGGDGYILVPSVTPGGLDEFVDTVIPLLVERGSYPAEYVGTTLRDHLELPIPTVPIPPATDPARSAAVDRAAVVRSLG</sequence>
<dbReference type="InterPro" id="IPR016215">
    <property type="entry name" value="NTA_MOA"/>
</dbReference>
<keyword evidence="2 6" id="KW-0288">FMN</keyword>
<evidence type="ECO:0000313" key="9">
    <source>
        <dbReference type="Proteomes" id="UP000460221"/>
    </source>
</evidence>
<proteinExistence type="inferred from homology"/>
<dbReference type="EMBL" id="WLYK01000001">
    <property type="protein sequence ID" value="MTD12444.1"/>
    <property type="molecule type" value="Genomic_DNA"/>
</dbReference>
<dbReference type="GO" id="GO:0016705">
    <property type="term" value="F:oxidoreductase activity, acting on paired donors, with incorporation or reduction of molecular oxygen"/>
    <property type="evidence" value="ECO:0007669"/>
    <property type="project" value="InterPro"/>
</dbReference>
<dbReference type="GO" id="GO:0004497">
    <property type="term" value="F:monooxygenase activity"/>
    <property type="evidence" value="ECO:0007669"/>
    <property type="project" value="UniProtKB-KW"/>
</dbReference>
<dbReference type="PIRSF" id="PIRSF000337">
    <property type="entry name" value="NTA_MOA"/>
    <property type="match status" value="1"/>
</dbReference>
<keyword evidence="1 6" id="KW-0285">Flavoprotein</keyword>
<dbReference type="Proteomes" id="UP000460221">
    <property type="component" value="Unassembled WGS sequence"/>
</dbReference>
<evidence type="ECO:0000256" key="6">
    <source>
        <dbReference type="PIRSR" id="PIRSR000337-1"/>
    </source>
</evidence>
<dbReference type="SUPFAM" id="SSF51679">
    <property type="entry name" value="Bacterial luciferase-like"/>
    <property type="match status" value="1"/>
</dbReference>
<feature type="domain" description="Luciferase-like" evidence="7">
    <location>
        <begin position="24"/>
        <end position="382"/>
    </location>
</feature>
<dbReference type="InterPro" id="IPR051260">
    <property type="entry name" value="Diverse_substr_monoxygenases"/>
</dbReference>
<feature type="binding site" evidence="6">
    <location>
        <position position="206"/>
    </location>
    <ligand>
        <name>FMN</name>
        <dbReference type="ChEBI" id="CHEBI:58210"/>
    </ligand>
</feature>
<evidence type="ECO:0000256" key="4">
    <source>
        <dbReference type="ARBA" id="ARBA00023033"/>
    </source>
</evidence>
<dbReference type="InterPro" id="IPR011251">
    <property type="entry name" value="Luciferase-like_dom"/>
</dbReference>
<dbReference type="InterPro" id="IPR036661">
    <property type="entry name" value="Luciferase-like_sf"/>
</dbReference>
<keyword evidence="4" id="KW-0503">Monooxygenase</keyword>
<name>A0A7K1FHU3_9ACTN</name>
<dbReference type="AlphaFoldDB" id="A0A7K1FHU3"/>
<dbReference type="PANTHER" id="PTHR30011:SF16">
    <property type="entry name" value="C2H2 FINGER DOMAIN TRANSCRIPTION FACTOR (EUROFUNG)-RELATED"/>
    <property type="match status" value="1"/>
</dbReference>
<gene>
    <name evidence="8" type="ORF">GIS00_00610</name>
</gene>
<feature type="binding site" evidence="6">
    <location>
        <position position="150"/>
    </location>
    <ligand>
        <name>FMN</name>
        <dbReference type="ChEBI" id="CHEBI:58210"/>
    </ligand>
</feature>
<organism evidence="8 9">
    <name type="scientific">Nakamurella alba</name>
    <dbReference type="NCBI Taxonomy" id="2665158"/>
    <lineage>
        <taxon>Bacteria</taxon>
        <taxon>Bacillati</taxon>
        <taxon>Actinomycetota</taxon>
        <taxon>Actinomycetes</taxon>
        <taxon>Nakamurellales</taxon>
        <taxon>Nakamurellaceae</taxon>
        <taxon>Nakamurella</taxon>
    </lineage>
</organism>
<dbReference type="PANTHER" id="PTHR30011">
    <property type="entry name" value="ALKANESULFONATE MONOOXYGENASE-RELATED"/>
    <property type="match status" value="1"/>
</dbReference>
<comment type="similarity">
    <text evidence="5">Belongs to the NtaA/SnaA/DszA monooxygenase family.</text>
</comment>
<dbReference type="CDD" id="cd01095">
    <property type="entry name" value="Nitrilotriacetate_monoxgenase"/>
    <property type="match status" value="1"/>
</dbReference>
<evidence type="ECO:0000256" key="1">
    <source>
        <dbReference type="ARBA" id="ARBA00022630"/>
    </source>
</evidence>
<evidence type="ECO:0000256" key="5">
    <source>
        <dbReference type="ARBA" id="ARBA00033748"/>
    </source>
</evidence>
<dbReference type="RefSeq" id="WP_196073186.1">
    <property type="nucleotide sequence ID" value="NZ_WLYK01000001.1"/>
</dbReference>
<reference evidence="8 9" key="1">
    <citation type="submission" date="2019-11" db="EMBL/GenBank/DDBJ databases">
        <authorList>
            <person name="Jiang L.-Q."/>
        </authorList>
    </citation>
    <scope>NUCLEOTIDE SEQUENCE [LARGE SCALE GENOMIC DNA]</scope>
    <source>
        <strain evidence="8 9">YIM 132087</strain>
    </source>
</reference>
<keyword evidence="9" id="KW-1185">Reference proteome</keyword>
<protein>
    <submittedName>
        <fullName evidence="8">LLM class flavin-dependent oxidoreductase</fullName>
    </submittedName>
</protein>
<evidence type="ECO:0000256" key="3">
    <source>
        <dbReference type="ARBA" id="ARBA00023002"/>
    </source>
</evidence>
<evidence type="ECO:0000259" key="7">
    <source>
        <dbReference type="Pfam" id="PF00296"/>
    </source>
</evidence>
<evidence type="ECO:0000256" key="2">
    <source>
        <dbReference type="ARBA" id="ARBA00022643"/>
    </source>
</evidence>
<comment type="caution">
    <text evidence="8">The sequence shown here is derived from an EMBL/GenBank/DDBJ whole genome shotgun (WGS) entry which is preliminary data.</text>
</comment>
<dbReference type="Gene3D" id="3.20.20.30">
    <property type="entry name" value="Luciferase-like domain"/>
    <property type="match status" value="1"/>
</dbReference>
<feature type="binding site" evidence="6">
    <location>
        <position position="96"/>
    </location>
    <ligand>
        <name>FMN</name>
        <dbReference type="ChEBI" id="CHEBI:58210"/>
    </ligand>
</feature>
<accession>A0A7K1FHU3</accession>
<dbReference type="Pfam" id="PF00296">
    <property type="entry name" value="Bac_luciferase"/>
    <property type="match status" value="1"/>
</dbReference>
<evidence type="ECO:0000313" key="8">
    <source>
        <dbReference type="EMBL" id="MTD12444.1"/>
    </source>
</evidence>